<reference evidence="7 8" key="1">
    <citation type="submission" date="2020-03" db="EMBL/GenBank/DDBJ databases">
        <title>The genome sequence of Microvirga sp. c23x22.</title>
        <authorList>
            <person name="Zhang X."/>
        </authorList>
    </citation>
    <scope>NUCLEOTIDE SEQUENCE [LARGE SCALE GENOMIC DNA]</scope>
    <source>
        <strain evidence="8">c23x22</strain>
    </source>
</reference>
<keyword evidence="8" id="KW-1185">Reference proteome</keyword>
<feature type="transmembrane region" description="Helical" evidence="6">
    <location>
        <begin position="277"/>
        <end position="295"/>
    </location>
</feature>
<evidence type="ECO:0000256" key="1">
    <source>
        <dbReference type="ARBA" id="ARBA00004651"/>
    </source>
</evidence>
<feature type="transmembrane region" description="Helical" evidence="6">
    <location>
        <begin position="63"/>
        <end position="83"/>
    </location>
</feature>
<evidence type="ECO:0000313" key="8">
    <source>
        <dbReference type="Proteomes" id="UP000707352"/>
    </source>
</evidence>
<dbReference type="InterPro" id="IPR005495">
    <property type="entry name" value="LptG/LptF_permease"/>
</dbReference>
<evidence type="ECO:0000313" key="7">
    <source>
        <dbReference type="EMBL" id="NIX77080.1"/>
    </source>
</evidence>
<evidence type="ECO:0000256" key="6">
    <source>
        <dbReference type="SAM" id="Phobius"/>
    </source>
</evidence>
<feature type="transmembrane region" description="Helical" evidence="6">
    <location>
        <begin position="12"/>
        <end position="33"/>
    </location>
</feature>
<feature type="transmembrane region" description="Helical" evidence="6">
    <location>
        <begin position="333"/>
        <end position="356"/>
    </location>
</feature>
<dbReference type="Proteomes" id="UP000707352">
    <property type="component" value="Unassembled WGS sequence"/>
</dbReference>
<organism evidence="7 8">
    <name type="scientific">Microvirga terricola</name>
    <dbReference type="NCBI Taxonomy" id="2719797"/>
    <lineage>
        <taxon>Bacteria</taxon>
        <taxon>Pseudomonadati</taxon>
        <taxon>Pseudomonadota</taxon>
        <taxon>Alphaproteobacteria</taxon>
        <taxon>Hyphomicrobiales</taxon>
        <taxon>Methylobacteriaceae</taxon>
        <taxon>Microvirga</taxon>
    </lineage>
</organism>
<evidence type="ECO:0000256" key="2">
    <source>
        <dbReference type="ARBA" id="ARBA00022475"/>
    </source>
</evidence>
<dbReference type="PANTHER" id="PTHR33529:SF2">
    <property type="entry name" value="LIPOPOLYSACCHARIDE EXPORT SYSTEM PERMEASE PROTEIN LPTG"/>
    <property type="match status" value="1"/>
</dbReference>
<feature type="transmembrane region" description="Helical" evidence="6">
    <location>
        <begin position="301"/>
        <end position="321"/>
    </location>
</feature>
<evidence type="ECO:0000256" key="3">
    <source>
        <dbReference type="ARBA" id="ARBA00022692"/>
    </source>
</evidence>
<dbReference type="Pfam" id="PF03739">
    <property type="entry name" value="LptF_LptG"/>
    <property type="match status" value="1"/>
</dbReference>
<keyword evidence="2" id="KW-1003">Cell membrane</keyword>
<evidence type="ECO:0000256" key="4">
    <source>
        <dbReference type="ARBA" id="ARBA00022989"/>
    </source>
</evidence>
<keyword evidence="5 6" id="KW-0472">Membrane</keyword>
<dbReference type="InterPro" id="IPR030923">
    <property type="entry name" value="LptG"/>
</dbReference>
<keyword evidence="3 6" id="KW-0812">Transmembrane</keyword>
<accession>A0ABX0VB51</accession>
<dbReference type="PANTHER" id="PTHR33529">
    <property type="entry name" value="SLR0882 PROTEIN-RELATED"/>
    <property type="match status" value="1"/>
</dbReference>
<sequence>MLIGATLGRYFSWQFLKTIFMVFATVFALVYTLDLVELMRRAGDAEGATAGMMARLALYRTPTIAEQVLPFAVLFGSMVSLLQLSRKLELVIARAAGISAWQFLQPGLFVALTIGIFSVTVYNPMSANLKQRAAALETRLFSRSYLPNGKAIWLRQKSLDGQAIFRASGSLPDEATLTGVTIYAFDNTGSFSQRIEAKEATLHEGFWELREARVLSAIEEPQSYDQYIIASNLRPSEVRRSFIDPDAVPFWKLQETIERLEKAELNTTPYRLRYDTLLARPLLFIAMVFVAASVSLRFFRFGGVAMMVLGGVAAGFMLYVATELMAELGAAGIISSVVAAWFPAVVGSLLGTLALLHQEDG</sequence>
<dbReference type="RefSeq" id="WP_167672968.1">
    <property type="nucleotide sequence ID" value="NZ_JAATJS010000003.1"/>
</dbReference>
<comment type="subcellular location">
    <subcellularLocation>
        <location evidence="1">Cell membrane</location>
        <topology evidence="1">Multi-pass membrane protein</topology>
    </subcellularLocation>
</comment>
<comment type="caution">
    <text evidence="7">The sequence shown here is derived from an EMBL/GenBank/DDBJ whole genome shotgun (WGS) entry which is preliminary data.</text>
</comment>
<proteinExistence type="predicted"/>
<evidence type="ECO:0000256" key="5">
    <source>
        <dbReference type="ARBA" id="ARBA00023136"/>
    </source>
</evidence>
<gene>
    <name evidence="7" type="primary">lptG</name>
    <name evidence="7" type="ORF">HB375_10700</name>
</gene>
<dbReference type="EMBL" id="JAATJS010000003">
    <property type="protein sequence ID" value="NIX77080.1"/>
    <property type="molecule type" value="Genomic_DNA"/>
</dbReference>
<protein>
    <submittedName>
        <fullName evidence="7">LPS export ABC transporter permease LptG</fullName>
    </submittedName>
</protein>
<keyword evidence="4 6" id="KW-1133">Transmembrane helix</keyword>
<dbReference type="NCBIfam" id="TIGR04408">
    <property type="entry name" value="LptG_lptG"/>
    <property type="match status" value="1"/>
</dbReference>
<feature type="transmembrane region" description="Helical" evidence="6">
    <location>
        <begin position="103"/>
        <end position="122"/>
    </location>
</feature>
<name>A0ABX0VB51_9HYPH</name>